<feature type="domain" description="Cysteine-rich" evidence="1">
    <location>
        <begin position="142"/>
        <end position="226"/>
    </location>
</feature>
<accession>A0A7X1E6E0</accession>
<proteinExistence type="predicted"/>
<evidence type="ECO:0000313" key="2">
    <source>
        <dbReference type="EMBL" id="MBC2604008.1"/>
    </source>
</evidence>
<dbReference type="RefSeq" id="WP_185694627.1">
    <property type="nucleotide sequence ID" value="NZ_JACHVA010000138.1"/>
</dbReference>
<evidence type="ECO:0000259" key="1">
    <source>
        <dbReference type="Pfam" id="PF02754"/>
    </source>
</evidence>
<feature type="domain" description="Cysteine-rich" evidence="1">
    <location>
        <begin position="14"/>
        <end position="94"/>
    </location>
</feature>
<evidence type="ECO:0000313" key="3">
    <source>
        <dbReference type="Proteomes" id="UP000525652"/>
    </source>
</evidence>
<gene>
    <name evidence="2" type="ORF">H5P30_19680</name>
</gene>
<protein>
    <submittedName>
        <fullName evidence="2">(Fe-S)-binding protein</fullName>
    </submittedName>
</protein>
<organism evidence="2 3">
    <name type="scientific">Puniceicoccus vermicola</name>
    <dbReference type="NCBI Taxonomy" id="388746"/>
    <lineage>
        <taxon>Bacteria</taxon>
        <taxon>Pseudomonadati</taxon>
        <taxon>Verrucomicrobiota</taxon>
        <taxon>Opitutia</taxon>
        <taxon>Puniceicoccales</taxon>
        <taxon>Puniceicoccaceae</taxon>
        <taxon>Puniceicoccus</taxon>
    </lineage>
</organism>
<keyword evidence="3" id="KW-1185">Reference proteome</keyword>
<dbReference type="GO" id="GO:0016491">
    <property type="term" value="F:oxidoreductase activity"/>
    <property type="evidence" value="ECO:0007669"/>
    <property type="project" value="UniProtKB-ARBA"/>
</dbReference>
<dbReference type="Pfam" id="PF02754">
    <property type="entry name" value="CCG"/>
    <property type="match status" value="2"/>
</dbReference>
<dbReference type="PANTHER" id="PTHR30296">
    <property type="entry name" value="UNCHARACTERIZED PROTEIN YKGE"/>
    <property type="match status" value="1"/>
</dbReference>
<dbReference type="EMBL" id="JACHVA010000138">
    <property type="protein sequence ID" value="MBC2604008.1"/>
    <property type="molecule type" value="Genomic_DNA"/>
</dbReference>
<dbReference type="Proteomes" id="UP000525652">
    <property type="component" value="Unassembled WGS sequence"/>
</dbReference>
<dbReference type="GO" id="GO:0005829">
    <property type="term" value="C:cytosol"/>
    <property type="evidence" value="ECO:0007669"/>
    <property type="project" value="TreeGrafter"/>
</dbReference>
<reference evidence="2 3" key="1">
    <citation type="submission" date="2020-07" db="EMBL/GenBank/DDBJ databases">
        <authorList>
            <person name="Feng X."/>
        </authorList>
    </citation>
    <scope>NUCLEOTIDE SEQUENCE [LARGE SCALE GENOMIC DNA]</scope>
    <source>
        <strain evidence="2 3">JCM14086</strain>
    </source>
</reference>
<comment type="caution">
    <text evidence="2">The sequence shown here is derived from an EMBL/GenBank/DDBJ whole genome shotgun (WGS) entry which is preliminary data.</text>
</comment>
<dbReference type="PANTHER" id="PTHR30296:SF0">
    <property type="entry name" value="LACTATE UTILIZATION PROTEIN A"/>
    <property type="match status" value="1"/>
</dbReference>
<dbReference type="InterPro" id="IPR004017">
    <property type="entry name" value="Cys_rich_dom"/>
</dbReference>
<sequence length="261" mass="28404">MLDRPPFPRPPERVLFMATCLCDAFFDEAAKASVEVLEGLGIEVVIPQAQTCCGQPAFNGGDWKSSRAVVRHTLEVFAGDDPIIVPSGSCGAMMFHGAPLEFEKEKDLDLVKQTGARTWEIFDFLYRGLGIREWTGSWKGKIAVHSSCHTRGTGTPEAIRSLLGTIEGLELVDFAEPEQCCGFGGTFSVAFPNISRNMGTLKIGNVLETQPDLLVSGDMSCLMHLKGLAEKSGRSLPAKHAIELLRDTMNESSLSYVLANH</sequence>
<dbReference type="AlphaFoldDB" id="A0A7X1E6E0"/>
<name>A0A7X1E6E0_9BACT</name>